<feature type="transmembrane region" description="Helical" evidence="1">
    <location>
        <begin position="34"/>
        <end position="52"/>
    </location>
</feature>
<keyword evidence="1" id="KW-0472">Membrane</keyword>
<comment type="caution">
    <text evidence="2">The sequence shown here is derived from an EMBL/GenBank/DDBJ whole genome shotgun (WGS) entry which is preliminary data.</text>
</comment>
<dbReference type="AlphaFoldDB" id="A0A8T0HLC5"/>
<keyword evidence="1" id="KW-0812">Transmembrane</keyword>
<protein>
    <submittedName>
        <fullName evidence="2">Uncharacterized protein</fullName>
    </submittedName>
</protein>
<reference evidence="2" key="1">
    <citation type="submission" date="2020-06" db="EMBL/GenBank/DDBJ databases">
        <title>WGS assembly of Ceratodon purpureus strain R40.</title>
        <authorList>
            <person name="Carey S.B."/>
            <person name="Jenkins J."/>
            <person name="Shu S."/>
            <person name="Lovell J.T."/>
            <person name="Sreedasyam A."/>
            <person name="Maumus F."/>
            <person name="Tiley G.P."/>
            <person name="Fernandez-Pozo N."/>
            <person name="Barry K."/>
            <person name="Chen C."/>
            <person name="Wang M."/>
            <person name="Lipzen A."/>
            <person name="Daum C."/>
            <person name="Saski C.A."/>
            <person name="Payton A.C."/>
            <person name="Mcbreen J.C."/>
            <person name="Conrad R.E."/>
            <person name="Kollar L.M."/>
            <person name="Olsson S."/>
            <person name="Huttunen S."/>
            <person name="Landis J.B."/>
            <person name="Wickett N.J."/>
            <person name="Johnson M.G."/>
            <person name="Rensing S.A."/>
            <person name="Grimwood J."/>
            <person name="Schmutz J."/>
            <person name="Mcdaniel S.F."/>
        </authorList>
    </citation>
    <scope>NUCLEOTIDE SEQUENCE</scope>
    <source>
        <strain evidence="2">R40</strain>
    </source>
</reference>
<keyword evidence="3" id="KW-1185">Reference proteome</keyword>
<dbReference type="PANTHER" id="PTHR34965">
    <property type="entry name" value="OS07G0118300 PROTEIN"/>
    <property type="match status" value="1"/>
</dbReference>
<evidence type="ECO:0000313" key="3">
    <source>
        <dbReference type="Proteomes" id="UP000822688"/>
    </source>
</evidence>
<evidence type="ECO:0000256" key="1">
    <source>
        <dbReference type="SAM" id="Phobius"/>
    </source>
</evidence>
<name>A0A8T0HLC5_CERPU</name>
<dbReference type="Proteomes" id="UP000822688">
    <property type="component" value="Chromosome V"/>
</dbReference>
<dbReference type="EMBL" id="CM026426">
    <property type="protein sequence ID" value="KAG0571584.1"/>
    <property type="molecule type" value="Genomic_DNA"/>
</dbReference>
<organism evidence="2 3">
    <name type="scientific">Ceratodon purpureus</name>
    <name type="common">Fire moss</name>
    <name type="synonym">Dicranum purpureum</name>
    <dbReference type="NCBI Taxonomy" id="3225"/>
    <lineage>
        <taxon>Eukaryota</taxon>
        <taxon>Viridiplantae</taxon>
        <taxon>Streptophyta</taxon>
        <taxon>Embryophyta</taxon>
        <taxon>Bryophyta</taxon>
        <taxon>Bryophytina</taxon>
        <taxon>Bryopsida</taxon>
        <taxon>Dicranidae</taxon>
        <taxon>Pseudoditrichales</taxon>
        <taxon>Ditrichaceae</taxon>
        <taxon>Ceratodon</taxon>
    </lineage>
</organism>
<dbReference type="PANTHER" id="PTHR34965:SF1">
    <property type="entry name" value="OS07G0118300 PROTEIN"/>
    <property type="match status" value="1"/>
</dbReference>
<proteinExistence type="predicted"/>
<evidence type="ECO:0000313" key="2">
    <source>
        <dbReference type="EMBL" id="KAG0571584.1"/>
    </source>
</evidence>
<feature type="transmembrane region" description="Helical" evidence="1">
    <location>
        <begin position="64"/>
        <end position="86"/>
    </location>
</feature>
<keyword evidence="1" id="KW-1133">Transmembrane helix</keyword>
<sequence>MKKTFSCNLFASRLSENFSNIGSFQVLDYSVGRGLLQVFVASLTYVLARASGETRAEGLLHEVASWWLLLCGIVYIVAGLLCLGTLKRNRLHKSDWREQAQKDLEEVHRRREELEAQLHGHR</sequence>
<accession>A0A8T0HLC5</accession>
<gene>
    <name evidence="2" type="ORF">KC19_VG024400</name>
</gene>